<dbReference type="Proteomes" id="UP000192674">
    <property type="component" value="Unassembled WGS sequence"/>
</dbReference>
<feature type="region of interest" description="Disordered" evidence="1">
    <location>
        <begin position="19"/>
        <end position="62"/>
    </location>
</feature>
<feature type="compositionally biased region" description="Basic and acidic residues" evidence="1">
    <location>
        <begin position="29"/>
        <end position="62"/>
    </location>
</feature>
<organism evidence="2 3">
    <name type="scientific">Kibdelosporangium aridum</name>
    <dbReference type="NCBI Taxonomy" id="2030"/>
    <lineage>
        <taxon>Bacteria</taxon>
        <taxon>Bacillati</taxon>
        <taxon>Actinomycetota</taxon>
        <taxon>Actinomycetes</taxon>
        <taxon>Pseudonocardiales</taxon>
        <taxon>Pseudonocardiaceae</taxon>
        <taxon>Kibdelosporangium</taxon>
    </lineage>
</organism>
<evidence type="ECO:0000256" key="1">
    <source>
        <dbReference type="SAM" id="MobiDB-lite"/>
    </source>
</evidence>
<evidence type="ECO:0000313" key="2">
    <source>
        <dbReference type="EMBL" id="SMD25915.1"/>
    </source>
</evidence>
<accession>A0A1W2FVJ1</accession>
<reference evidence="2 3" key="1">
    <citation type="submission" date="2017-04" db="EMBL/GenBank/DDBJ databases">
        <authorList>
            <person name="Afonso C.L."/>
            <person name="Miller P.J."/>
            <person name="Scott M.A."/>
            <person name="Spackman E."/>
            <person name="Goraichik I."/>
            <person name="Dimitrov K.M."/>
            <person name="Suarez D.L."/>
            <person name="Swayne D.E."/>
        </authorList>
    </citation>
    <scope>NUCLEOTIDE SEQUENCE [LARGE SCALE GENOMIC DNA]</scope>
    <source>
        <strain evidence="2 3">DSM 43828</strain>
    </source>
</reference>
<name>A0A1W2FVJ1_KIBAR</name>
<dbReference type="EMBL" id="FWXV01000012">
    <property type="protein sequence ID" value="SMD25915.1"/>
    <property type="molecule type" value="Genomic_DNA"/>
</dbReference>
<dbReference type="AlphaFoldDB" id="A0A1W2FVJ1"/>
<sequence length="62" mass="6676">MSVSPTQFIPPILTTAVTQPSTSVPVPREANEDAKDRWEGEGGHIVDQHDATGVRRERPGPG</sequence>
<evidence type="ECO:0000313" key="3">
    <source>
        <dbReference type="Proteomes" id="UP000192674"/>
    </source>
</evidence>
<gene>
    <name evidence="2" type="ORF">SAMN05661093_09493</name>
</gene>
<protein>
    <submittedName>
        <fullName evidence="2">Uncharacterized protein</fullName>
    </submittedName>
</protein>
<keyword evidence="3" id="KW-1185">Reference proteome</keyword>
<proteinExistence type="predicted"/>